<evidence type="ECO:0000256" key="6">
    <source>
        <dbReference type="ARBA" id="ARBA00023136"/>
    </source>
</evidence>
<evidence type="ECO:0000256" key="2">
    <source>
        <dbReference type="ARBA" id="ARBA00022449"/>
    </source>
</evidence>
<comment type="subcellular location">
    <subcellularLocation>
        <location evidence="1">Membrane</location>
        <topology evidence="1">Multi-pass membrane protein</topology>
    </subcellularLocation>
</comment>
<dbReference type="Pfam" id="PF00999">
    <property type="entry name" value="Na_H_Exchanger"/>
    <property type="match status" value="1"/>
</dbReference>
<keyword evidence="4 7" id="KW-1133">Transmembrane helix</keyword>
<evidence type="ECO:0000313" key="9">
    <source>
        <dbReference type="EMBL" id="MCX2982519.1"/>
    </source>
</evidence>
<organism evidence="9 10">
    <name type="scientific">Candidatus Litorirhabdus singularis</name>
    <dbReference type="NCBI Taxonomy" id="2518993"/>
    <lineage>
        <taxon>Bacteria</taxon>
        <taxon>Pseudomonadati</taxon>
        <taxon>Pseudomonadota</taxon>
        <taxon>Gammaproteobacteria</taxon>
        <taxon>Cellvibrionales</taxon>
        <taxon>Halieaceae</taxon>
        <taxon>Candidatus Litorirhabdus</taxon>
    </lineage>
</organism>
<dbReference type="EMBL" id="SHNN01000003">
    <property type="protein sequence ID" value="MCX2982519.1"/>
    <property type="molecule type" value="Genomic_DNA"/>
</dbReference>
<evidence type="ECO:0000313" key="10">
    <source>
        <dbReference type="Proteomes" id="UP001143362"/>
    </source>
</evidence>
<evidence type="ECO:0000256" key="3">
    <source>
        <dbReference type="ARBA" id="ARBA00022692"/>
    </source>
</evidence>
<protein>
    <recommendedName>
        <fullName evidence="8">Cation/H+ exchanger transmembrane domain-containing protein</fullName>
    </recommendedName>
</protein>
<gene>
    <name evidence="9" type="ORF">EYC98_16780</name>
</gene>
<sequence>MPIGWQYILIWGGLRGAIAIAIAIALVLSLPLEPDYWWTVQSMVFGVVLLTLLVQGPTTGYLIKHYTH</sequence>
<dbReference type="Proteomes" id="UP001143362">
    <property type="component" value="Unassembled WGS sequence"/>
</dbReference>
<keyword evidence="6 7" id="KW-0472">Membrane</keyword>
<dbReference type="InterPro" id="IPR006153">
    <property type="entry name" value="Cation/H_exchanger_TM"/>
</dbReference>
<feature type="domain" description="Cation/H+ exchanger transmembrane" evidence="8">
    <location>
        <begin position="2"/>
        <end position="63"/>
    </location>
</feature>
<comment type="caution">
    <text evidence="9">The sequence shown here is derived from an EMBL/GenBank/DDBJ whole genome shotgun (WGS) entry which is preliminary data.</text>
</comment>
<keyword evidence="10" id="KW-1185">Reference proteome</keyword>
<keyword evidence="2" id="KW-0813">Transport</keyword>
<keyword evidence="2" id="KW-0050">Antiport</keyword>
<evidence type="ECO:0000256" key="4">
    <source>
        <dbReference type="ARBA" id="ARBA00022989"/>
    </source>
</evidence>
<feature type="transmembrane region" description="Helical" evidence="7">
    <location>
        <begin position="7"/>
        <end position="30"/>
    </location>
</feature>
<evidence type="ECO:0000256" key="7">
    <source>
        <dbReference type="SAM" id="Phobius"/>
    </source>
</evidence>
<keyword evidence="3 7" id="KW-0812">Transmembrane</keyword>
<evidence type="ECO:0000256" key="1">
    <source>
        <dbReference type="ARBA" id="ARBA00004141"/>
    </source>
</evidence>
<name>A0ABT3TKH4_9GAMM</name>
<proteinExistence type="predicted"/>
<keyword evidence="5" id="KW-0406">Ion transport</keyword>
<evidence type="ECO:0000256" key="5">
    <source>
        <dbReference type="ARBA" id="ARBA00023065"/>
    </source>
</evidence>
<evidence type="ECO:0000259" key="8">
    <source>
        <dbReference type="Pfam" id="PF00999"/>
    </source>
</evidence>
<reference evidence="9" key="1">
    <citation type="submission" date="2019-02" db="EMBL/GenBank/DDBJ databases">
        <authorList>
            <person name="Li S.-H."/>
        </authorList>
    </citation>
    <scope>NUCLEOTIDE SEQUENCE</scope>
    <source>
        <strain evidence="9">IMCC14734</strain>
    </source>
</reference>
<accession>A0ABT3TKH4</accession>